<feature type="transmembrane region" description="Helical" evidence="8">
    <location>
        <begin position="21"/>
        <end position="40"/>
    </location>
</feature>
<feature type="transmembrane region" description="Helical" evidence="8">
    <location>
        <begin position="415"/>
        <end position="434"/>
    </location>
</feature>
<dbReference type="GO" id="GO:0005886">
    <property type="term" value="C:plasma membrane"/>
    <property type="evidence" value="ECO:0007669"/>
    <property type="project" value="UniProtKB-SubCell"/>
</dbReference>
<keyword evidence="4 8" id="KW-0812">Transmembrane</keyword>
<evidence type="ECO:0000256" key="8">
    <source>
        <dbReference type="SAM" id="Phobius"/>
    </source>
</evidence>
<dbReference type="InterPro" id="IPR018584">
    <property type="entry name" value="GT87"/>
</dbReference>
<keyword evidence="3" id="KW-0808">Transferase</keyword>
<keyword evidence="5 8" id="KW-1133">Transmembrane helix</keyword>
<feature type="transmembrane region" description="Helical" evidence="8">
    <location>
        <begin position="385"/>
        <end position="403"/>
    </location>
</feature>
<keyword evidence="2" id="KW-1003">Cell membrane</keyword>
<feature type="transmembrane region" description="Helical" evidence="8">
    <location>
        <begin position="319"/>
        <end position="349"/>
    </location>
</feature>
<dbReference type="AlphaFoldDB" id="A0A6S6TWA6"/>
<evidence type="ECO:0000256" key="2">
    <source>
        <dbReference type="ARBA" id="ARBA00022475"/>
    </source>
</evidence>
<evidence type="ECO:0000256" key="6">
    <source>
        <dbReference type="ARBA" id="ARBA00023136"/>
    </source>
</evidence>
<organism evidence="9">
    <name type="scientific">uncultured Aureispira sp</name>
    <dbReference type="NCBI Taxonomy" id="1331704"/>
    <lineage>
        <taxon>Bacteria</taxon>
        <taxon>Pseudomonadati</taxon>
        <taxon>Bacteroidota</taxon>
        <taxon>Saprospiria</taxon>
        <taxon>Saprospirales</taxon>
        <taxon>Saprospiraceae</taxon>
        <taxon>Aureispira</taxon>
        <taxon>environmental samples</taxon>
    </lineage>
</organism>
<evidence type="ECO:0000256" key="7">
    <source>
        <dbReference type="ARBA" id="ARBA00024033"/>
    </source>
</evidence>
<evidence type="ECO:0008006" key="10">
    <source>
        <dbReference type="Google" id="ProtNLM"/>
    </source>
</evidence>
<evidence type="ECO:0000256" key="1">
    <source>
        <dbReference type="ARBA" id="ARBA00004651"/>
    </source>
</evidence>
<evidence type="ECO:0000313" key="9">
    <source>
        <dbReference type="EMBL" id="CAA6824962.1"/>
    </source>
</evidence>
<dbReference type="GO" id="GO:0016758">
    <property type="term" value="F:hexosyltransferase activity"/>
    <property type="evidence" value="ECO:0007669"/>
    <property type="project" value="InterPro"/>
</dbReference>
<proteinExistence type="inferred from homology"/>
<dbReference type="Pfam" id="PF09594">
    <property type="entry name" value="GT87"/>
    <property type="match status" value="1"/>
</dbReference>
<feature type="transmembrane region" description="Helical" evidence="8">
    <location>
        <begin position="213"/>
        <end position="239"/>
    </location>
</feature>
<comment type="subcellular location">
    <subcellularLocation>
        <location evidence="1">Cell membrane</location>
        <topology evidence="1">Multi-pass membrane protein</topology>
    </subcellularLocation>
</comment>
<dbReference type="EMBL" id="CACVAQ010000356">
    <property type="protein sequence ID" value="CAA6824962.1"/>
    <property type="molecule type" value="Genomic_DNA"/>
</dbReference>
<protein>
    <recommendedName>
        <fullName evidence="10">DUF2029 domain-containing protein</fullName>
    </recommendedName>
</protein>
<evidence type="ECO:0000256" key="5">
    <source>
        <dbReference type="ARBA" id="ARBA00022989"/>
    </source>
</evidence>
<sequence length="553" mass="64168">MKRFHLKHNSNTLNLSKNRTNILLYSPLLLLLGYCIWKAYFLPIHDFSNAYIGAVFLKEGWWTSGVYDAFKLNTLAAEKGFTELFLAYYPNTPFLAFFFYPTTYLSPLIAKLCFNLLSGFLLLLALVRAQKRWALPPWVLGFLPLVFFTSLKNGLYFGQVYFLLFFLLIEGRNAFQKKKTILGAFCWGTALMLKVFPVLLGVLLLVEKRYKALLFYIGVCLAWLAISLLQMDWATWWYYFKEVLPKSAEGAYYDGFTPAAKSATMLFKNLFVYDKIHNPMPVWDSYTAYHLAQAIYKTSIISTAILFTWKSRQQPALKMGFWIIACLLLSPGLSSYASILLLFPWLTIFRKEVGLSKKQQFIFSILVAMYANIPITYFYSLPLLFKFPKVYLLLALFVCYYQFLPKNQAEKSKTVSILSLVIGLFLFFVLPSMFKNKPPQNDYVLIEEEQILTIDYWNNNGKLEYEYWTVPKPKTILTERVIKTVNASAVRIENGQVYYKNTRLTNTKGNKRKPLLINAQEVFYLSDQNRGIGFYTLMKVDLDAEKGVKKRKK</sequence>
<gene>
    <name evidence="9" type="ORF">HELGO_WM20088</name>
</gene>
<name>A0A6S6TWA6_9BACT</name>
<feature type="transmembrane region" description="Helical" evidence="8">
    <location>
        <begin position="139"/>
        <end position="169"/>
    </location>
</feature>
<evidence type="ECO:0000256" key="4">
    <source>
        <dbReference type="ARBA" id="ARBA00022692"/>
    </source>
</evidence>
<keyword evidence="6 8" id="KW-0472">Membrane</keyword>
<accession>A0A6S6TWA6</accession>
<comment type="similarity">
    <text evidence="7">Belongs to the glycosyltransferase 87 family.</text>
</comment>
<evidence type="ECO:0000256" key="3">
    <source>
        <dbReference type="ARBA" id="ARBA00022679"/>
    </source>
</evidence>
<feature type="transmembrane region" description="Helical" evidence="8">
    <location>
        <begin position="181"/>
        <end position="206"/>
    </location>
</feature>
<reference evidence="9" key="1">
    <citation type="submission" date="2020-01" db="EMBL/GenBank/DDBJ databases">
        <authorList>
            <person name="Meier V. D."/>
            <person name="Meier V D."/>
        </authorList>
    </citation>
    <scope>NUCLEOTIDE SEQUENCE</scope>
    <source>
        <strain evidence="9">HLG_WM_MAG_10</strain>
    </source>
</reference>
<feature type="transmembrane region" description="Helical" evidence="8">
    <location>
        <begin position="108"/>
        <end position="127"/>
    </location>
</feature>
<feature type="transmembrane region" description="Helical" evidence="8">
    <location>
        <begin position="361"/>
        <end position="379"/>
    </location>
</feature>